<keyword evidence="7" id="KW-1185">Reference proteome</keyword>
<dbReference type="SMART" id="SM00244">
    <property type="entry name" value="PHB"/>
    <property type="match status" value="1"/>
</dbReference>
<dbReference type="EMBL" id="CAJNOH010009309">
    <property type="protein sequence ID" value="CAF1496070.1"/>
    <property type="molecule type" value="Genomic_DNA"/>
</dbReference>
<evidence type="ECO:0000313" key="7">
    <source>
        <dbReference type="Proteomes" id="UP000663870"/>
    </source>
</evidence>
<comment type="subcellular location">
    <subcellularLocation>
        <location evidence="2">Mitochondrion inner membrane</location>
    </subcellularLocation>
</comment>
<keyword evidence="2" id="KW-0999">Mitochondrion inner membrane</keyword>
<accession>A0A815SP75</accession>
<dbReference type="Pfam" id="PF01145">
    <property type="entry name" value="Band_7"/>
    <property type="match status" value="1"/>
</dbReference>
<dbReference type="InterPro" id="IPR006607">
    <property type="entry name" value="DM15"/>
</dbReference>
<sequence length="324" mass="37123">MFTIFREKQATVKKKMKLCYIERQLYCLEKFWATLKYSRQKPKINSKLEKILKKYRNLEDFRVDGVSFPQQFFPTKSNYKEFSVLGRIGIGLGIGGGVTNSILFNVDDGHRDVIFDHFQGVKLDVIEEGTHFMISWLHRPIIFDIRTRPRSVPSITEIKDIKARRKQSTSGESFKICCTKSQFDAIELITQRTLISQRISELLIERAAQFGLLVDDISITHLSFRSEFTSAAELKQVAQQDVEKQRFLVEKTEQSRQANVIVEEGDARTADLIGKALDEADDDLIELRRIEAAEGIANQLSKSRNSVYLPHGPQMLLNITGGMQ</sequence>
<evidence type="ECO:0000256" key="1">
    <source>
        <dbReference type="ARBA" id="ARBA00009658"/>
    </source>
</evidence>
<keyword evidence="2" id="KW-0472">Membrane</keyword>
<dbReference type="InterPro" id="IPR000163">
    <property type="entry name" value="Prohibitin"/>
</dbReference>
<gene>
    <name evidence="5" type="ORF">JXQ802_LOCUS54911</name>
    <name evidence="4" type="ORF">PYM288_LOCUS38405</name>
</gene>
<proteinExistence type="inferred from homology"/>
<evidence type="ECO:0000313" key="5">
    <source>
        <dbReference type="EMBL" id="CAF1653459.1"/>
    </source>
</evidence>
<dbReference type="PANTHER" id="PTHR23222:SF0">
    <property type="entry name" value="PROHIBITIN 1"/>
    <property type="match status" value="1"/>
</dbReference>
<protein>
    <recommendedName>
        <fullName evidence="2">Prohibitin</fullName>
    </recommendedName>
</protein>
<evidence type="ECO:0000259" key="3">
    <source>
        <dbReference type="SMART" id="SM00244"/>
    </source>
</evidence>
<evidence type="ECO:0000313" key="6">
    <source>
        <dbReference type="Proteomes" id="UP000663854"/>
    </source>
</evidence>
<dbReference type="Pfam" id="PF21071">
    <property type="entry name" value="LARP1_HEAT"/>
    <property type="match status" value="1"/>
</dbReference>
<dbReference type="InterPro" id="IPR001107">
    <property type="entry name" value="Band_7"/>
</dbReference>
<dbReference type="GO" id="GO:0048255">
    <property type="term" value="P:mRNA stabilization"/>
    <property type="evidence" value="ECO:0007669"/>
    <property type="project" value="InterPro"/>
</dbReference>
<dbReference type="InterPro" id="IPR036013">
    <property type="entry name" value="Band_7/SPFH_dom_sf"/>
</dbReference>
<dbReference type="AlphaFoldDB" id="A0A815SP75"/>
<dbReference type="CDD" id="cd03401">
    <property type="entry name" value="SPFH_prohibitin"/>
    <property type="match status" value="1"/>
</dbReference>
<feature type="domain" description="Band 7" evidence="3">
    <location>
        <begin position="102"/>
        <end position="236"/>
    </location>
</feature>
<organism evidence="4 6">
    <name type="scientific">Rotaria sordida</name>
    <dbReference type="NCBI Taxonomy" id="392033"/>
    <lineage>
        <taxon>Eukaryota</taxon>
        <taxon>Metazoa</taxon>
        <taxon>Spiralia</taxon>
        <taxon>Gnathifera</taxon>
        <taxon>Rotifera</taxon>
        <taxon>Eurotatoria</taxon>
        <taxon>Bdelloidea</taxon>
        <taxon>Philodinida</taxon>
        <taxon>Philodinidae</taxon>
        <taxon>Rotaria</taxon>
    </lineage>
</organism>
<dbReference type="GO" id="GO:0000339">
    <property type="term" value="F:RNA cap binding"/>
    <property type="evidence" value="ECO:0007669"/>
    <property type="project" value="InterPro"/>
</dbReference>
<reference evidence="4" key="1">
    <citation type="submission" date="2021-02" db="EMBL/GenBank/DDBJ databases">
        <authorList>
            <person name="Nowell W R."/>
        </authorList>
    </citation>
    <scope>NUCLEOTIDE SEQUENCE</scope>
</reference>
<name>A0A815SP75_9BILA</name>
<comment type="caution">
    <text evidence="4">The sequence shown here is derived from an EMBL/GenBank/DDBJ whole genome shotgun (WGS) entry which is preliminary data.</text>
</comment>
<dbReference type="GO" id="GO:0005743">
    <property type="term" value="C:mitochondrial inner membrane"/>
    <property type="evidence" value="ECO:0007669"/>
    <property type="project" value="UniProtKB-SubCell"/>
</dbReference>
<dbReference type="Proteomes" id="UP000663854">
    <property type="component" value="Unassembled WGS sequence"/>
</dbReference>
<keyword evidence="2" id="KW-0496">Mitochondrion</keyword>
<comment type="similarity">
    <text evidence="1 2">Belongs to the prohibitin family.</text>
</comment>
<dbReference type="PANTHER" id="PTHR23222">
    <property type="entry name" value="PROHIBITIN"/>
    <property type="match status" value="1"/>
</dbReference>
<dbReference type="Proteomes" id="UP000663870">
    <property type="component" value="Unassembled WGS sequence"/>
</dbReference>
<dbReference type="SUPFAM" id="SSF117892">
    <property type="entry name" value="Band 7/SPFH domain"/>
    <property type="match status" value="1"/>
</dbReference>
<evidence type="ECO:0000256" key="2">
    <source>
        <dbReference type="RuleBase" id="RU366048"/>
    </source>
</evidence>
<evidence type="ECO:0000313" key="4">
    <source>
        <dbReference type="EMBL" id="CAF1496070.1"/>
    </source>
</evidence>
<dbReference type="GO" id="GO:0007005">
    <property type="term" value="P:mitochondrion organization"/>
    <property type="evidence" value="ECO:0007669"/>
    <property type="project" value="TreeGrafter"/>
</dbReference>
<dbReference type="EMBL" id="CAJNOL010011075">
    <property type="protein sequence ID" value="CAF1653459.1"/>
    <property type="molecule type" value="Genomic_DNA"/>
</dbReference>